<evidence type="ECO:0000313" key="2">
    <source>
        <dbReference type="EMBL" id="GAA4050090.1"/>
    </source>
</evidence>
<keyword evidence="1" id="KW-0472">Membrane</keyword>
<evidence type="ECO:0000256" key="1">
    <source>
        <dbReference type="SAM" id="Phobius"/>
    </source>
</evidence>
<feature type="transmembrane region" description="Helical" evidence="1">
    <location>
        <begin position="56"/>
        <end position="78"/>
    </location>
</feature>
<dbReference type="Proteomes" id="UP001501469">
    <property type="component" value="Unassembled WGS sequence"/>
</dbReference>
<protein>
    <submittedName>
        <fullName evidence="2">Uncharacterized protein</fullName>
    </submittedName>
</protein>
<keyword evidence="1" id="KW-1133">Transmembrane helix</keyword>
<evidence type="ECO:0000313" key="3">
    <source>
        <dbReference type="Proteomes" id="UP001501469"/>
    </source>
</evidence>
<proteinExistence type="predicted"/>
<organism evidence="2 3">
    <name type="scientific">Hymenobacter glaciei</name>
    <dbReference type="NCBI Taxonomy" id="877209"/>
    <lineage>
        <taxon>Bacteria</taxon>
        <taxon>Pseudomonadati</taxon>
        <taxon>Bacteroidota</taxon>
        <taxon>Cytophagia</taxon>
        <taxon>Cytophagales</taxon>
        <taxon>Hymenobacteraceae</taxon>
        <taxon>Hymenobacter</taxon>
    </lineage>
</organism>
<accession>A0ABP7UQJ5</accession>
<reference evidence="3" key="1">
    <citation type="journal article" date="2019" name="Int. J. Syst. Evol. Microbiol.">
        <title>The Global Catalogue of Microorganisms (GCM) 10K type strain sequencing project: providing services to taxonomists for standard genome sequencing and annotation.</title>
        <authorList>
            <consortium name="The Broad Institute Genomics Platform"/>
            <consortium name="The Broad Institute Genome Sequencing Center for Infectious Disease"/>
            <person name="Wu L."/>
            <person name="Ma J."/>
        </authorList>
    </citation>
    <scope>NUCLEOTIDE SEQUENCE [LARGE SCALE GENOMIC DNA]</scope>
    <source>
        <strain evidence="3">JCM 17225</strain>
    </source>
</reference>
<comment type="caution">
    <text evidence="2">The sequence shown here is derived from an EMBL/GenBank/DDBJ whole genome shotgun (WGS) entry which is preliminary data.</text>
</comment>
<dbReference type="EMBL" id="BAABDK010000031">
    <property type="protein sequence ID" value="GAA4050090.1"/>
    <property type="molecule type" value="Genomic_DNA"/>
</dbReference>
<sequence length="127" mass="13555">MIKSTVEAATEAAGVRRRKGARYTLAAAPGINRQELCSITSIFPHLLIPMTHKAKWLLFAPSGLAVIGAGASMIHWAGSLKDQDAPTSKWLAAGTAALVVFNAGISLFGRGVVEKVLHEVREKPQPR</sequence>
<gene>
    <name evidence="2" type="ORF">GCM10022409_41080</name>
</gene>
<name>A0ABP7UQJ5_9BACT</name>
<feature type="transmembrane region" description="Helical" evidence="1">
    <location>
        <begin position="90"/>
        <end position="113"/>
    </location>
</feature>
<keyword evidence="1" id="KW-0812">Transmembrane</keyword>
<keyword evidence="3" id="KW-1185">Reference proteome</keyword>